<evidence type="ECO:0000256" key="4">
    <source>
        <dbReference type="ARBA" id="ARBA00023204"/>
    </source>
</evidence>
<dbReference type="AlphaFoldDB" id="A0A428NCF0"/>
<proteinExistence type="inferred from homology"/>
<dbReference type="EMBL" id="NKCI01000842">
    <property type="protein sequence ID" value="RSL38467.1"/>
    <property type="molecule type" value="Genomic_DNA"/>
</dbReference>
<dbReference type="Pfam" id="PF04098">
    <property type="entry name" value="Rad52_Rad22"/>
    <property type="match status" value="1"/>
</dbReference>
<reference evidence="5 6" key="1">
    <citation type="submission" date="2017-06" db="EMBL/GenBank/DDBJ databases">
        <title>Comparative genomic analysis of Ambrosia Fusariam Clade fungi.</title>
        <authorList>
            <person name="Stajich J.E."/>
            <person name="Carrillo J."/>
            <person name="Kijimoto T."/>
            <person name="Eskalen A."/>
            <person name="O'Donnell K."/>
            <person name="Kasson M."/>
        </authorList>
    </citation>
    <scope>NUCLEOTIDE SEQUENCE [LARGE SCALE GENOMIC DNA]</scope>
    <source>
        <strain evidence="5 6">NRRL62584</strain>
    </source>
</reference>
<dbReference type="GO" id="GO:0000724">
    <property type="term" value="P:double-strand break repair via homologous recombination"/>
    <property type="evidence" value="ECO:0007669"/>
    <property type="project" value="TreeGrafter"/>
</dbReference>
<dbReference type="Gene3D" id="3.30.390.80">
    <property type="entry name" value="DNA repair protein Rad52/59/22"/>
    <property type="match status" value="1"/>
</dbReference>
<dbReference type="OrthoDB" id="5084029at2759"/>
<dbReference type="GO" id="GO:0006312">
    <property type="term" value="P:mitotic recombination"/>
    <property type="evidence" value="ECO:0007669"/>
    <property type="project" value="TreeGrafter"/>
</dbReference>
<dbReference type="GO" id="GO:0045002">
    <property type="term" value="P:double-strand break repair via single-strand annealing"/>
    <property type="evidence" value="ECO:0007669"/>
    <property type="project" value="TreeGrafter"/>
</dbReference>
<dbReference type="InterPro" id="IPR041247">
    <property type="entry name" value="Rad52_fam"/>
</dbReference>
<evidence type="ECO:0000256" key="2">
    <source>
        <dbReference type="ARBA" id="ARBA00022763"/>
    </source>
</evidence>
<keyword evidence="6" id="KW-1185">Reference proteome</keyword>
<name>A0A428NCF0_9HYPO</name>
<organism evidence="5 6">
    <name type="scientific">Fusarium duplospermum</name>
    <dbReference type="NCBI Taxonomy" id="1325734"/>
    <lineage>
        <taxon>Eukaryota</taxon>
        <taxon>Fungi</taxon>
        <taxon>Dikarya</taxon>
        <taxon>Ascomycota</taxon>
        <taxon>Pezizomycotina</taxon>
        <taxon>Sordariomycetes</taxon>
        <taxon>Hypocreomycetidae</taxon>
        <taxon>Hypocreales</taxon>
        <taxon>Nectriaceae</taxon>
        <taxon>Fusarium</taxon>
        <taxon>Fusarium solani species complex</taxon>
    </lineage>
</organism>
<comment type="similarity">
    <text evidence="1">Belongs to the RAD52 family.</text>
</comment>
<evidence type="ECO:0000256" key="3">
    <source>
        <dbReference type="ARBA" id="ARBA00023172"/>
    </source>
</evidence>
<dbReference type="Proteomes" id="UP000288168">
    <property type="component" value="Unassembled WGS sequence"/>
</dbReference>
<keyword evidence="4" id="KW-0234">DNA repair</keyword>
<keyword evidence="2" id="KW-0227">DNA damage</keyword>
<gene>
    <name evidence="5" type="ORF">CEP54_016406</name>
</gene>
<dbReference type="SUPFAM" id="SSF54768">
    <property type="entry name" value="dsRNA-binding domain-like"/>
    <property type="match status" value="1"/>
</dbReference>
<dbReference type="InterPro" id="IPR007232">
    <property type="entry name" value="Rad52_Rad59_Rad22"/>
</dbReference>
<evidence type="ECO:0000256" key="1">
    <source>
        <dbReference type="ARBA" id="ARBA00006638"/>
    </source>
</evidence>
<dbReference type="PANTHER" id="PTHR12132:SF1">
    <property type="entry name" value="DNA REPAIR PROTEIN RAD52 HOMOLOG"/>
    <property type="match status" value="1"/>
</dbReference>
<comment type="caution">
    <text evidence="5">The sequence shown here is derived from an EMBL/GenBank/DDBJ whole genome shotgun (WGS) entry which is preliminary data.</text>
</comment>
<dbReference type="GO" id="GO:0005634">
    <property type="term" value="C:nucleus"/>
    <property type="evidence" value="ECO:0007669"/>
    <property type="project" value="TreeGrafter"/>
</dbReference>
<dbReference type="PANTHER" id="PTHR12132">
    <property type="entry name" value="DNA REPAIR AND RECOMBINATION PROTEIN RAD52, RAD59"/>
    <property type="match status" value="1"/>
</dbReference>
<accession>A0A428NCF0</accession>
<evidence type="ECO:0000313" key="6">
    <source>
        <dbReference type="Proteomes" id="UP000288168"/>
    </source>
</evidence>
<protein>
    <submittedName>
        <fullName evidence="5">Uncharacterized protein</fullName>
    </submittedName>
</protein>
<dbReference type="InterPro" id="IPR042525">
    <property type="entry name" value="Rad52_Rad59_Rad22_sf"/>
</dbReference>
<evidence type="ECO:0000313" key="5">
    <source>
        <dbReference type="EMBL" id="RSL38467.1"/>
    </source>
</evidence>
<keyword evidence="3" id="KW-0233">DNA recombination</keyword>
<dbReference type="STRING" id="1325734.A0A428NCF0"/>
<sequence>MAEPTTLKRSGEVLATEEPSFKRMWSGTNSVLTDPGLEEERRQYQQNLKDLAKCLGPEWVLERAGPGGRKVPYVGGGAAIWLANHFFGHDGWSSEMVKEQVDLVPEKDKWVAHSMVTTRVVVHWKISGSLERRTTHHDGRGFGGGKPQKTKGEALEGAIKEAETDSFKRALRYFGDALGNSLYREECRQFISRIRAREGKLDLSKQFDAGQLFRMVLDCEQTGVAAPISEVKPRRTEAGLKPAIVDEDEFGDEWVGDDLDDF</sequence>